<dbReference type="PANTHER" id="PTHR22930">
    <property type="match status" value="1"/>
</dbReference>
<dbReference type="InterPro" id="IPR045249">
    <property type="entry name" value="HARBI1-like"/>
</dbReference>
<evidence type="ECO:0000256" key="4">
    <source>
        <dbReference type="ARBA" id="ARBA00022722"/>
    </source>
</evidence>
<comment type="cofactor">
    <cofactor evidence="1">
        <name>a divalent metal cation</name>
        <dbReference type="ChEBI" id="CHEBI:60240"/>
    </cofactor>
</comment>
<organism evidence="9 10">
    <name type="scientific">Dendroctonus ponderosae</name>
    <name type="common">Mountain pine beetle</name>
    <dbReference type="NCBI Taxonomy" id="77166"/>
    <lineage>
        <taxon>Eukaryota</taxon>
        <taxon>Metazoa</taxon>
        <taxon>Ecdysozoa</taxon>
        <taxon>Arthropoda</taxon>
        <taxon>Hexapoda</taxon>
        <taxon>Insecta</taxon>
        <taxon>Pterygota</taxon>
        <taxon>Neoptera</taxon>
        <taxon>Endopterygota</taxon>
        <taxon>Coleoptera</taxon>
        <taxon>Polyphaga</taxon>
        <taxon>Cucujiformia</taxon>
        <taxon>Curculionidae</taxon>
        <taxon>Scolytinae</taxon>
        <taxon>Dendroctonus</taxon>
    </lineage>
</organism>
<dbReference type="InterPro" id="IPR027806">
    <property type="entry name" value="HARBI1_dom"/>
</dbReference>
<reference evidence="9 10" key="1">
    <citation type="journal article" date="2013" name="Genome Biol.">
        <title>Draft genome of the mountain pine beetle, Dendroctonus ponderosae Hopkins, a major forest pest.</title>
        <authorList>
            <person name="Keeling C.I."/>
            <person name="Yuen M.M."/>
            <person name="Liao N.Y."/>
            <person name="Docking T.R."/>
            <person name="Chan S.K."/>
            <person name="Taylor G.A."/>
            <person name="Palmquist D.L."/>
            <person name="Jackman S.D."/>
            <person name="Nguyen A."/>
            <person name="Li M."/>
            <person name="Henderson H."/>
            <person name="Janes J.K."/>
            <person name="Zhao Y."/>
            <person name="Pandoh P."/>
            <person name="Moore R."/>
            <person name="Sperling F.A."/>
            <person name="Huber D.P."/>
            <person name="Birol I."/>
            <person name="Jones S.J."/>
            <person name="Bohlmann J."/>
        </authorList>
    </citation>
    <scope>NUCLEOTIDE SEQUENCE</scope>
</reference>
<feature type="domain" description="DDE Tnp4" evidence="8">
    <location>
        <begin position="166"/>
        <end position="314"/>
    </location>
</feature>
<dbReference type="OrthoDB" id="6609348at2759"/>
<protein>
    <recommendedName>
        <fullName evidence="8">DDE Tnp4 domain-containing protein</fullName>
    </recommendedName>
</protein>
<dbReference type="GO" id="GO:0016787">
    <property type="term" value="F:hydrolase activity"/>
    <property type="evidence" value="ECO:0007669"/>
    <property type="project" value="UniProtKB-KW"/>
</dbReference>
<name>U4UYH2_DENPD</name>
<dbReference type="PANTHER" id="PTHR22930:SF85">
    <property type="entry name" value="GH03217P-RELATED"/>
    <property type="match status" value="1"/>
</dbReference>
<evidence type="ECO:0000256" key="6">
    <source>
        <dbReference type="ARBA" id="ARBA00022801"/>
    </source>
</evidence>
<evidence type="ECO:0000256" key="7">
    <source>
        <dbReference type="ARBA" id="ARBA00023242"/>
    </source>
</evidence>
<evidence type="ECO:0000256" key="3">
    <source>
        <dbReference type="ARBA" id="ARBA00006958"/>
    </source>
</evidence>
<accession>U4UYH2</accession>
<dbReference type="EMBL" id="KB632425">
    <property type="protein sequence ID" value="ERL95360.1"/>
    <property type="molecule type" value="Genomic_DNA"/>
</dbReference>
<dbReference type="Proteomes" id="UP000030742">
    <property type="component" value="Unassembled WGS sequence"/>
</dbReference>
<dbReference type="GO" id="GO:0046872">
    <property type="term" value="F:metal ion binding"/>
    <property type="evidence" value="ECO:0007669"/>
    <property type="project" value="UniProtKB-KW"/>
</dbReference>
<dbReference type="GO" id="GO:0005634">
    <property type="term" value="C:nucleus"/>
    <property type="evidence" value="ECO:0007669"/>
    <property type="project" value="UniProtKB-SubCell"/>
</dbReference>
<evidence type="ECO:0000256" key="1">
    <source>
        <dbReference type="ARBA" id="ARBA00001968"/>
    </source>
</evidence>
<dbReference type="AlphaFoldDB" id="U4UYH2"/>
<proteinExistence type="inferred from homology"/>
<gene>
    <name evidence="9" type="ORF">D910_12625</name>
</gene>
<dbReference type="GO" id="GO:0004518">
    <property type="term" value="F:nuclease activity"/>
    <property type="evidence" value="ECO:0007669"/>
    <property type="project" value="UniProtKB-KW"/>
</dbReference>
<evidence type="ECO:0000259" key="8">
    <source>
        <dbReference type="Pfam" id="PF13359"/>
    </source>
</evidence>
<evidence type="ECO:0000256" key="2">
    <source>
        <dbReference type="ARBA" id="ARBA00004123"/>
    </source>
</evidence>
<keyword evidence="7" id="KW-0539">Nucleus</keyword>
<dbReference type="STRING" id="77166.U4UYH2"/>
<keyword evidence="5" id="KW-0479">Metal-binding</keyword>
<dbReference type="Pfam" id="PF13359">
    <property type="entry name" value="DDE_Tnp_4"/>
    <property type="match status" value="1"/>
</dbReference>
<evidence type="ECO:0000256" key="5">
    <source>
        <dbReference type="ARBA" id="ARBA00022723"/>
    </source>
</evidence>
<comment type="similarity">
    <text evidence="3">Belongs to the HARBI1 family.</text>
</comment>
<keyword evidence="6" id="KW-0378">Hydrolase</keyword>
<evidence type="ECO:0000313" key="10">
    <source>
        <dbReference type="Proteomes" id="UP000030742"/>
    </source>
</evidence>
<evidence type="ECO:0000313" key="9">
    <source>
        <dbReference type="EMBL" id="ERL95360.1"/>
    </source>
</evidence>
<keyword evidence="4" id="KW-0540">Nuclease</keyword>
<comment type="subcellular location">
    <subcellularLocation>
        <location evidence="2">Nucleus</location>
    </subcellularLocation>
</comment>
<sequence length="369" mass="42659">MIVSCVTLMMFECNDSSSSSDEELFAVFVERQKQKKEHFLEETIFKYTGLQFLENFRVSREVAEFIAKRFEESEYFFKQSGEFGKLSGYFYTVVFLWFAGHEAASYRDVADRFRIAISTLRKIVQRMTYFLSNLAPEIITWPTSDERRRIRSQFSLNGFPGVVGVIDGSHVRIDKPSEDPDCYLNRNGFYSLQIVCDHRGKIRDVIIGFPGSVHDSRVFRASPLSENLIAKCGGNYILGDSDYPCLKNLLTPYKDLGNLTRAQQRYNAKLSETRSIIEHCFGILKQKFTQLNHLKLRGDHDLANFIRACCVLHNLALEDNFPTLENIELQQSRESIRQEHSYDIQVEELEDDRDGAEMRNHIANLLFSG</sequence>